<accession>A2DG62</accession>
<dbReference type="RefSeq" id="XP_001581675.1">
    <property type="nucleotide sequence ID" value="XM_001581625.1"/>
</dbReference>
<evidence type="ECO:0000313" key="1">
    <source>
        <dbReference type="EMBL" id="EAY20689.1"/>
    </source>
</evidence>
<name>A2DG62_TRIV3</name>
<evidence type="ECO:0000313" key="2">
    <source>
        <dbReference type="Proteomes" id="UP000001542"/>
    </source>
</evidence>
<gene>
    <name evidence="1" type="ORF">TVAG_163850</name>
</gene>
<organism evidence="1 2">
    <name type="scientific">Trichomonas vaginalis (strain ATCC PRA-98 / G3)</name>
    <dbReference type="NCBI Taxonomy" id="412133"/>
    <lineage>
        <taxon>Eukaryota</taxon>
        <taxon>Metamonada</taxon>
        <taxon>Parabasalia</taxon>
        <taxon>Trichomonadida</taxon>
        <taxon>Trichomonadidae</taxon>
        <taxon>Trichomonas</taxon>
    </lineage>
</organism>
<reference evidence="1" key="2">
    <citation type="journal article" date="2007" name="Science">
        <title>Draft genome sequence of the sexually transmitted pathogen Trichomonas vaginalis.</title>
        <authorList>
            <person name="Carlton J.M."/>
            <person name="Hirt R.P."/>
            <person name="Silva J.C."/>
            <person name="Delcher A.L."/>
            <person name="Schatz M."/>
            <person name="Zhao Q."/>
            <person name="Wortman J.R."/>
            <person name="Bidwell S.L."/>
            <person name="Alsmark U.C.M."/>
            <person name="Besteiro S."/>
            <person name="Sicheritz-Ponten T."/>
            <person name="Noel C.J."/>
            <person name="Dacks J.B."/>
            <person name="Foster P.G."/>
            <person name="Simillion C."/>
            <person name="Van de Peer Y."/>
            <person name="Miranda-Saavedra D."/>
            <person name="Barton G.J."/>
            <person name="Westrop G.D."/>
            <person name="Mueller S."/>
            <person name="Dessi D."/>
            <person name="Fiori P.L."/>
            <person name="Ren Q."/>
            <person name="Paulsen I."/>
            <person name="Zhang H."/>
            <person name="Bastida-Corcuera F.D."/>
            <person name="Simoes-Barbosa A."/>
            <person name="Brown M.T."/>
            <person name="Hayes R.D."/>
            <person name="Mukherjee M."/>
            <person name="Okumura C.Y."/>
            <person name="Schneider R."/>
            <person name="Smith A.J."/>
            <person name="Vanacova S."/>
            <person name="Villalvazo M."/>
            <person name="Haas B.J."/>
            <person name="Pertea M."/>
            <person name="Feldblyum T.V."/>
            <person name="Utterback T.R."/>
            <person name="Shu C.L."/>
            <person name="Osoegawa K."/>
            <person name="de Jong P.J."/>
            <person name="Hrdy I."/>
            <person name="Horvathova L."/>
            <person name="Zubacova Z."/>
            <person name="Dolezal P."/>
            <person name="Malik S.B."/>
            <person name="Logsdon J.M. Jr."/>
            <person name="Henze K."/>
            <person name="Gupta A."/>
            <person name="Wang C.C."/>
            <person name="Dunne R.L."/>
            <person name="Upcroft J.A."/>
            <person name="Upcroft P."/>
            <person name="White O."/>
            <person name="Salzberg S.L."/>
            <person name="Tang P."/>
            <person name="Chiu C.-H."/>
            <person name="Lee Y.-S."/>
            <person name="Embley T.M."/>
            <person name="Coombs G.H."/>
            <person name="Mottram J.C."/>
            <person name="Tachezy J."/>
            <person name="Fraser-Liggett C.M."/>
            <person name="Johnson P.J."/>
        </authorList>
    </citation>
    <scope>NUCLEOTIDE SEQUENCE [LARGE SCALE GENOMIC DNA]</scope>
    <source>
        <strain evidence="1">G3</strain>
    </source>
</reference>
<dbReference type="Proteomes" id="UP000001542">
    <property type="component" value="Unassembled WGS sequence"/>
</dbReference>
<dbReference type="VEuPathDB" id="TrichDB:TVAGG3_0953960"/>
<sequence>MPNHFDSIICIFGDEEEVDKCCQDFEASKIKWDHEDQLCFCQFIDPLPSIVIYTDGERHLKEKRLLTDEEKKIVGEYLDYPSKYWDVECLCQEGHLVRHNKNMAIYSCWTPNVPIARRIFNIFHMKYPKLNISFEGVAEFCPETYVKFLIKADSPVMTIEEINQRHEEERRRKIEEILRMLNYPFFPLATN</sequence>
<dbReference type="VEuPathDB" id="TrichDB:TVAG_163850"/>
<protein>
    <submittedName>
        <fullName evidence="1">Uncharacterized protein</fullName>
    </submittedName>
</protein>
<dbReference type="KEGG" id="tva:5466232"/>
<dbReference type="AlphaFoldDB" id="A2DG62"/>
<dbReference type="InParanoid" id="A2DG62"/>
<reference evidence="1" key="1">
    <citation type="submission" date="2006-10" db="EMBL/GenBank/DDBJ databases">
        <authorList>
            <person name="Amadeo P."/>
            <person name="Zhao Q."/>
            <person name="Wortman J."/>
            <person name="Fraser-Liggett C."/>
            <person name="Carlton J."/>
        </authorList>
    </citation>
    <scope>NUCLEOTIDE SEQUENCE</scope>
    <source>
        <strain evidence="1">G3</strain>
    </source>
</reference>
<proteinExistence type="predicted"/>
<dbReference type="EMBL" id="DS113196">
    <property type="protein sequence ID" value="EAY20689.1"/>
    <property type="molecule type" value="Genomic_DNA"/>
</dbReference>
<keyword evidence="2" id="KW-1185">Reference proteome</keyword>
<dbReference type="OrthoDB" id="10651230at2759"/>